<dbReference type="EMBL" id="CP000283">
    <property type="protein sequence ID" value="ABE41538.1"/>
    <property type="molecule type" value="Genomic_DNA"/>
</dbReference>
<organism evidence="1 2">
    <name type="scientific">Rhodopseudomonas palustris (strain BisB5)</name>
    <dbReference type="NCBI Taxonomy" id="316057"/>
    <lineage>
        <taxon>Bacteria</taxon>
        <taxon>Pseudomonadati</taxon>
        <taxon>Pseudomonadota</taxon>
        <taxon>Alphaproteobacteria</taxon>
        <taxon>Hyphomicrobiales</taxon>
        <taxon>Nitrobacteraceae</taxon>
        <taxon>Rhodopseudomonas</taxon>
    </lineage>
</organism>
<dbReference type="HOGENOM" id="CLU_2208035_0_0_5"/>
<dbReference type="SUPFAM" id="SSF54909">
    <property type="entry name" value="Dimeric alpha+beta barrel"/>
    <property type="match status" value="1"/>
</dbReference>
<dbReference type="Proteomes" id="UP000001818">
    <property type="component" value="Chromosome"/>
</dbReference>
<dbReference type="AlphaFoldDB" id="Q130F1"/>
<protein>
    <recommendedName>
        <fullName evidence="3">ABM domain-containing protein</fullName>
    </recommendedName>
</protein>
<sequence>METDQARAIHLKLRCRGPDGQDLIDYLREAAPFYQELPGVTIRLLRNVERPGEFVEIVEYATREAFDADQIRIAEDQQMLKLLGRWRALLTDPPVVEHYEDISTSIG</sequence>
<proteinExistence type="predicted"/>
<dbReference type="KEGG" id="rpd:RPD_4321"/>
<evidence type="ECO:0008006" key="3">
    <source>
        <dbReference type="Google" id="ProtNLM"/>
    </source>
</evidence>
<dbReference type="eggNOG" id="ENOG502ZHXH">
    <property type="taxonomic scope" value="Bacteria"/>
</dbReference>
<dbReference type="Gene3D" id="3.30.70.100">
    <property type="match status" value="1"/>
</dbReference>
<reference evidence="1 2" key="1">
    <citation type="submission" date="2006-03" db="EMBL/GenBank/DDBJ databases">
        <title>Complete sequence of Rhodopseudomonas palustris BisB5.</title>
        <authorList>
            <consortium name="US DOE Joint Genome Institute"/>
            <person name="Copeland A."/>
            <person name="Lucas S."/>
            <person name="Lapidus A."/>
            <person name="Barry K."/>
            <person name="Detter J.C."/>
            <person name="Glavina del Rio T."/>
            <person name="Hammon N."/>
            <person name="Israni S."/>
            <person name="Dalin E."/>
            <person name="Tice H."/>
            <person name="Pitluck S."/>
            <person name="Chain P."/>
            <person name="Malfatti S."/>
            <person name="Shin M."/>
            <person name="Vergez L."/>
            <person name="Schmutz J."/>
            <person name="Larimer F."/>
            <person name="Land M."/>
            <person name="Hauser L."/>
            <person name="Pelletier D.A."/>
            <person name="Kyrpides N."/>
            <person name="Lykidis A."/>
            <person name="Oda Y."/>
            <person name="Harwood C.S."/>
            <person name="Richardson P."/>
        </authorList>
    </citation>
    <scope>NUCLEOTIDE SEQUENCE [LARGE SCALE GENOMIC DNA]</scope>
    <source>
        <strain evidence="1 2">BisB5</strain>
    </source>
</reference>
<name>Q130F1_RHOPS</name>
<evidence type="ECO:0000313" key="1">
    <source>
        <dbReference type="EMBL" id="ABE41538.1"/>
    </source>
</evidence>
<gene>
    <name evidence="1" type="ordered locus">RPD_4321</name>
</gene>
<dbReference type="InterPro" id="IPR011008">
    <property type="entry name" value="Dimeric_a/b-barrel"/>
</dbReference>
<evidence type="ECO:0000313" key="2">
    <source>
        <dbReference type="Proteomes" id="UP000001818"/>
    </source>
</evidence>
<accession>Q130F1</accession>
<dbReference type="BioCyc" id="RPAL316057:RPD_RS21740-MONOMER"/>